<evidence type="ECO:0000256" key="1">
    <source>
        <dbReference type="SAM" id="MobiDB-lite"/>
    </source>
</evidence>
<feature type="region of interest" description="Disordered" evidence="1">
    <location>
        <begin position="240"/>
        <end position="314"/>
    </location>
</feature>
<reference evidence="2" key="2">
    <citation type="submission" date="2020-09" db="EMBL/GenBank/DDBJ databases">
        <authorList>
            <person name="Sun Q."/>
            <person name="Ohkuma M."/>
        </authorList>
    </citation>
    <scope>NUCLEOTIDE SEQUENCE</scope>
    <source>
        <strain evidence="2">JCM 3302</strain>
    </source>
</reference>
<proteinExistence type="predicted"/>
<protein>
    <submittedName>
        <fullName evidence="2">Uncharacterized protein</fullName>
    </submittedName>
</protein>
<dbReference type="AlphaFoldDB" id="A0A918ZZW2"/>
<feature type="compositionally biased region" description="Low complexity" evidence="1">
    <location>
        <begin position="184"/>
        <end position="196"/>
    </location>
</feature>
<name>A0A918ZZW2_9ACTN</name>
<dbReference type="Proteomes" id="UP000641386">
    <property type="component" value="Unassembled WGS sequence"/>
</dbReference>
<dbReference type="RefSeq" id="WP_189901798.1">
    <property type="nucleotide sequence ID" value="NZ_BNBC01000017.1"/>
</dbReference>
<feature type="compositionally biased region" description="Basic and acidic residues" evidence="1">
    <location>
        <begin position="199"/>
        <end position="213"/>
    </location>
</feature>
<accession>A0A918ZZW2</accession>
<evidence type="ECO:0000313" key="3">
    <source>
        <dbReference type="Proteomes" id="UP000641386"/>
    </source>
</evidence>
<sequence>MGRKGGRRGGPQDVEAVLDELHTTPPADFVARREELAAALKADGRTEDARRIHGARRPTLAAWAANLLLRSRPEESRQFLELGEALREAYRTLDAAGLKELSAQRRQVVSGLSRQAAQLASDSGHRLSDAVRQDVESTLLAVLTDPEAAGQWATGRLHSALSPPSVFPTGGGEAGAAAPKRPRSAPGPARTAAPPARRAPKDELAERRRERQARLAAARKAAEEAERRLAALRAEQADAEAAVGQARDRRDRAEQQVSAAERQLHQAREDLGRAEDDQRDAEERRAETSDALARAEEEARKAAKEVDRLAARVR</sequence>
<gene>
    <name evidence="2" type="ORF">GCM10014715_38130</name>
</gene>
<reference evidence="2" key="1">
    <citation type="journal article" date="2014" name="Int. J. Syst. Evol. Microbiol.">
        <title>Complete genome sequence of Corynebacterium casei LMG S-19264T (=DSM 44701T), isolated from a smear-ripened cheese.</title>
        <authorList>
            <consortium name="US DOE Joint Genome Institute (JGI-PGF)"/>
            <person name="Walter F."/>
            <person name="Albersmeier A."/>
            <person name="Kalinowski J."/>
            <person name="Ruckert C."/>
        </authorList>
    </citation>
    <scope>NUCLEOTIDE SEQUENCE</scope>
    <source>
        <strain evidence="2">JCM 3302</strain>
    </source>
</reference>
<organism evidence="2 3">
    <name type="scientific">Streptomyces spiralis</name>
    <dbReference type="NCBI Taxonomy" id="66376"/>
    <lineage>
        <taxon>Bacteria</taxon>
        <taxon>Bacillati</taxon>
        <taxon>Actinomycetota</taxon>
        <taxon>Actinomycetes</taxon>
        <taxon>Kitasatosporales</taxon>
        <taxon>Streptomycetaceae</taxon>
        <taxon>Streptomyces</taxon>
    </lineage>
</organism>
<feature type="compositionally biased region" description="Basic and acidic residues" evidence="1">
    <location>
        <begin position="262"/>
        <end position="314"/>
    </location>
</feature>
<keyword evidence="3" id="KW-1185">Reference proteome</keyword>
<comment type="caution">
    <text evidence="2">The sequence shown here is derived from an EMBL/GenBank/DDBJ whole genome shotgun (WGS) entry which is preliminary data.</text>
</comment>
<feature type="region of interest" description="Disordered" evidence="1">
    <location>
        <begin position="160"/>
        <end position="219"/>
    </location>
</feature>
<dbReference type="EMBL" id="BNBC01000017">
    <property type="protein sequence ID" value="GHE79328.1"/>
    <property type="molecule type" value="Genomic_DNA"/>
</dbReference>
<evidence type="ECO:0000313" key="2">
    <source>
        <dbReference type="EMBL" id="GHE79328.1"/>
    </source>
</evidence>